<accession>A0A0N8GRD8</accession>
<sequence>MSTLSPAAIELVQQTFAEVGRDPQQLVEAFYGRLFSLAPEFRPLFPEDMREQQKKLLQSLTLVVNNLKKPEAVVPAVQELGRRHIDYGVKPEHYDTVGAALVWALAQQLGPQWNTEVQDAWVAAYSLVANVMIEASQA</sequence>
<dbReference type="AlphaFoldDB" id="A0A0N8GRD8"/>
<dbReference type="GO" id="GO:0071500">
    <property type="term" value="P:cellular response to nitrosative stress"/>
    <property type="evidence" value="ECO:0007669"/>
    <property type="project" value="TreeGrafter"/>
</dbReference>
<keyword evidence="5" id="KW-0813">Transport</keyword>
<proteinExistence type="inferred from homology"/>
<comment type="caution">
    <text evidence="7">The sequence shown here is derived from an EMBL/GenBank/DDBJ whole genome shotgun (WGS) entry which is preliminary data.</text>
</comment>
<dbReference type="GO" id="GO:0019825">
    <property type="term" value="F:oxygen binding"/>
    <property type="evidence" value="ECO:0007669"/>
    <property type="project" value="InterPro"/>
</dbReference>
<dbReference type="PANTHER" id="PTHR43396">
    <property type="entry name" value="FLAVOHEMOPROTEIN"/>
    <property type="match status" value="1"/>
</dbReference>
<keyword evidence="7" id="KW-0675">Receptor</keyword>
<evidence type="ECO:0000256" key="5">
    <source>
        <dbReference type="RuleBase" id="RU000356"/>
    </source>
</evidence>
<dbReference type="InterPro" id="IPR000971">
    <property type="entry name" value="Globin"/>
</dbReference>
<keyword evidence="2 5" id="KW-0561">Oxygen transport</keyword>
<dbReference type="GO" id="GO:0046210">
    <property type="term" value="P:nitric oxide catabolic process"/>
    <property type="evidence" value="ECO:0007669"/>
    <property type="project" value="TreeGrafter"/>
</dbReference>
<dbReference type="InterPro" id="IPR009050">
    <property type="entry name" value="Globin-like_sf"/>
</dbReference>
<dbReference type="PROSITE" id="PS01033">
    <property type="entry name" value="GLOBIN"/>
    <property type="match status" value="1"/>
</dbReference>
<dbReference type="InterPro" id="IPR012292">
    <property type="entry name" value="Globin/Proto"/>
</dbReference>
<name>A0A0N8GRD8_9CHLR</name>
<dbReference type="CDD" id="cd12131">
    <property type="entry name" value="HGbI-like"/>
    <property type="match status" value="1"/>
</dbReference>
<dbReference type="PANTHER" id="PTHR43396:SF3">
    <property type="entry name" value="FLAVOHEMOPROTEIN"/>
    <property type="match status" value="1"/>
</dbReference>
<evidence type="ECO:0000259" key="6">
    <source>
        <dbReference type="PROSITE" id="PS01033"/>
    </source>
</evidence>
<organism evidence="7 8">
    <name type="scientific">Herpetosiphon geysericola</name>
    <dbReference type="NCBI Taxonomy" id="70996"/>
    <lineage>
        <taxon>Bacteria</taxon>
        <taxon>Bacillati</taxon>
        <taxon>Chloroflexota</taxon>
        <taxon>Chloroflexia</taxon>
        <taxon>Herpetosiphonales</taxon>
        <taxon>Herpetosiphonaceae</taxon>
        <taxon>Herpetosiphon</taxon>
    </lineage>
</organism>
<dbReference type="GO" id="GO:0008941">
    <property type="term" value="F:nitric oxide dioxygenase NAD(P)H activity"/>
    <property type="evidence" value="ECO:0007669"/>
    <property type="project" value="TreeGrafter"/>
</dbReference>
<evidence type="ECO:0000256" key="3">
    <source>
        <dbReference type="ARBA" id="ARBA00022723"/>
    </source>
</evidence>
<keyword evidence="8" id="KW-1185">Reference proteome</keyword>
<dbReference type="RefSeq" id="WP_054535336.1">
    <property type="nucleotide sequence ID" value="NZ_LGKP01000022.1"/>
</dbReference>
<reference evidence="7 8" key="1">
    <citation type="submission" date="2015-07" db="EMBL/GenBank/DDBJ databases">
        <title>Whole genome sequence of Herpetosiphon geysericola DSM 7119.</title>
        <authorList>
            <person name="Hemp J."/>
            <person name="Ward L.M."/>
            <person name="Pace L.A."/>
            <person name="Fischer W.W."/>
        </authorList>
    </citation>
    <scope>NUCLEOTIDE SEQUENCE [LARGE SCALE GENOMIC DNA]</scope>
    <source>
        <strain evidence="7 8">DSM 7119</strain>
    </source>
</reference>
<feature type="domain" description="Globin" evidence="6">
    <location>
        <begin position="3"/>
        <end position="137"/>
    </location>
</feature>
<dbReference type="GO" id="GO:0020037">
    <property type="term" value="F:heme binding"/>
    <property type="evidence" value="ECO:0007669"/>
    <property type="project" value="InterPro"/>
</dbReference>
<dbReference type="Pfam" id="PF00042">
    <property type="entry name" value="Globin"/>
    <property type="match status" value="1"/>
</dbReference>
<dbReference type="GO" id="GO:0046872">
    <property type="term" value="F:metal ion binding"/>
    <property type="evidence" value="ECO:0007669"/>
    <property type="project" value="UniProtKB-KW"/>
</dbReference>
<gene>
    <name evidence="7" type="ORF">SE18_15360</name>
</gene>
<protein>
    <submittedName>
        <fullName evidence="7">Hemin receptor</fullName>
    </submittedName>
</protein>
<evidence type="ECO:0000313" key="8">
    <source>
        <dbReference type="Proteomes" id="UP000050277"/>
    </source>
</evidence>
<dbReference type="Gene3D" id="1.10.490.10">
    <property type="entry name" value="Globins"/>
    <property type="match status" value="1"/>
</dbReference>
<dbReference type="EMBL" id="LGKP01000022">
    <property type="protein sequence ID" value="KPL86218.1"/>
    <property type="molecule type" value="Genomic_DNA"/>
</dbReference>
<keyword evidence="1 5" id="KW-0349">Heme</keyword>
<dbReference type="SUPFAM" id="SSF46458">
    <property type="entry name" value="Globin-like"/>
    <property type="match status" value="1"/>
</dbReference>
<keyword evidence="3" id="KW-0479">Metal-binding</keyword>
<keyword evidence="4" id="KW-0408">Iron</keyword>
<dbReference type="STRING" id="70996.SE18_15360"/>
<evidence type="ECO:0000256" key="4">
    <source>
        <dbReference type="ARBA" id="ARBA00023004"/>
    </source>
</evidence>
<evidence type="ECO:0000256" key="2">
    <source>
        <dbReference type="ARBA" id="ARBA00022621"/>
    </source>
</evidence>
<evidence type="ECO:0000256" key="1">
    <source>
        <dbReference type="ARBA" id="ARBA00022617"/>
    </source>
</evidence>
<comment type="similarity">
    <text evidence="5">Belongs to the globin family.</text>
</comment>
<dbReference type="Proteomes" id="UP000050277">
    <property type="component" value="Unassembled WGS sequence"/>
</dbReference>
<dbReference type="GO" id="GO:0005344">
    <property type="term" value="F:oxygen carrier activity"/>
    <property type="evidence" value="ECO:0007669"/>
    <property type="project" value="UniProtKB-KW"/>
</dbReference>
<evidence type="ECO:0000313" key="7">
    <source>
        <dbReference type="EMBL" id="KPL86218.1"/>
    </source>
</evidence>
<dbReference type="GO" id="GO:0071949">
    <property type="term" value="F:FAD binding"/>
    <property type="evidence" value="ECO:0007669"/>
    <property type="project" value="TreeGrafter"/>
</dbReference>